<reference evidence="1 2" key="1">
    <citation type="submission" date="2015-11" db="EMBL/GenBank/DDBJ databases">
        <title>Exploring the genomic traits of fungus-feeding bacterial genus Collimonas.</title>
        <authorList>
            <person name="Song C."/>
            <person name="Schmidt R."/>
            <person name="de Jager V."/>
            <person name="Krzyzanowska D."/>
            <person name="Jongedijk E."/>
            <person name="Cankar K."/>
            <person name="Beekwilder J."/>
            <person name="van Veen A."/>
            <person name="de Boer W."/>
            <person name="van Veen J.A."/>
            <person name="Garbeva P."/>
        </authorList>
    </citation>
    <scope>NUCLEOTIDE SEQUENCE [LARGE SCALE GENOMIC DNA]</scope>
    <source>
        <strain evidence="1 2">Ter6</strain>
    </source>
</reference>
<dbReference type="EMBL" id="CP013232">
    <property type="protein sequence ID" value="AMO94945.1"/>
    <property type="molecule type" value="Genomic_DNA"/>
</dbReference>
<dbReference type="InterPro" id="IPR050509">
    <property type="entry name" value="CoA-transferase_III"/>
</dbReference>
<dbReference type="GO" id="GO:0016740">
    <property type="term" value="F:transferase activity"/>
    <property type="evidence" value="ECO:0007669"/>
    <property type="project" value="UniProtKB-KW"/>
</dbReference>
<evidence type="ECO:0000313" key="2">
    <source>
        <dbReference type="Proteomes" id="UP000072421"/>
    </source>
</evidence>
<proteinExistence type="predicted"/>
<dbReference type="InterPro" id="IPR003673">
    <property type="entry name" value="CoA-Trfase_fam_III"/>
</dbReference>
<dbReference type="Gene3D" id="3.40.50.10540">
    <property type="entry name" value="Crotonobetainyl-coa:carnitine coa-transferase, domain 1"/>
    <property type="match status" value="1"/>
</dbReference>
<sequence length="150" mass="15918">MTAPQLPAIGPLVIDTGRGKRSCQLDLRQADDHRTLSRLLHDTDIFVQGYRPGGLDALGFGPEAAAKKHPGIVYVSLSAYGHVGPWAERRGFDSLVQTASGFNHAEAQAAHSDKPKPLPMQVLDHAAGYLMAAGAMTAPARKGREWPGGG</sequence>
<protein>
    <submittedName>
        <fullName evidence="1">CoA-transferase III family protein</fullName>
    </submittedName>
</protein>
<dbReference type="AlphaFoldDB" id="A0A127PBA9"/>
<dbReference type="SUPFAM" id="SSF89796">
    <property type="entry name" value="CoA-transferase family III (CaiB/BaiF)"/>
    <property type="match status" value="1"/>
</dbReference>
<gene>
    <name evidence="1" type="ORF">CFter6_2258</name>
</gene>
<dbReference type="InterPro" id="IPR023606">
    <property type="entry name" value="CoA-Trfase_III_dom_1_sf"/>
</dbReference>
<organism evidence="1">
    <name type="scientific">Collimonas fungivorans</name>
    <dbReference type="NCBI Taxonomy" id="158899"/>
    <lineage>
        <taxon>Bacteria</taxon>
        <taxon>Pseudomonadati</taxon>
        <taxon>Pseudomonadota</taxon>
        <taxon>Betaproteobacteria</taxon>
        <taxon>Burkholderiales</taxon>
        <taxon>Oxalobacteraceae</taxon>
        <taxon>Collimonas</taxon>
    </lineage>
</organism>
<evidence type="ECO:0000313" key="1">
    <source>
        <dbReference type="EMBL" id="AMO94945.1"/>
    </source>
</evidence>
<dbReference type="PATRIC" id="fig|158899.10.peg.2255"/>
<dbReference type="Pfam" id="PF02515">
    <property type="entry name" value="CoA_transf_3"/>
    <property type="match status" value="1"/>
</dbReference>
<name>A0A127PBA9_9BURK</name>
<dbReference type="PANTHER" id="PTHR48228:SF4">
    <property type="entry name" value="BLR3030 PROTEIN"/>
    <property type="match status" value="1"/>
</dbReference>
<accession>A0A127PBA9</accession>
<dbReference type="PANTHER" id="PTHR48228">
    <property type="entry name" value="SUCCINYL-COA--D-CITRAMALATE COA-TRANSFERASE"/>
    <property type="match status" value="1"/>
</dbReference>
<dbReference type="Proteomes" id="UP000072421">
    <property type="component" value="Chromosome"/>
</dbReference>
<keyword evidence="1" id="KW-0808">Transferase</keyword>